<accession>A0A8S5RW52</accession>
<dbReference type="InterPro" id="IPR035940">
    <property type="entry name" value="CAP_sf"/>
</dbReference>
<evidence type="ECO:0000313" key="4">
    <source>
        <dbReference type="EMBL" id="DAF43006.1"/>
    </source>
</evidence>
<dbReference type="SUPFAM" id="SSF55797">
    <property type="entry name" value="PR-1-like"/>
    <property type="match status" value="1"/>
</dbReference>
<dbReference type="SMART" id="SM01208">
    <property type="entry name" value="G5"/>
    <property type="match status" value="5"/>
</dbReference>
<reference evidence="4" key="1">
    <citation type="journal article" date="2021" name="Proc. Natl. Acad. Sci. U.S.A.">
        <title>A Catalog of Tens of Thousands of Viruses from Human Metagenomes Reveals Hidden Associations with Chronic Diseases.</title>
        <authorList>
            <person name="Tisza M.J."/>
            <person name="Buck C.B."/>
        </authorList>
    </citation>
    <scope>NUCLEOTIDE SEQUENCE</scope>
    <source>
        <strain evidence="4">CtHip2</strain>
    </source>
</reference>
<protein>
    <submittedName>
        <fullName evidence="4">Surface protein G-layer beta sheet, biofilm formation.6A</fullName>
    </submittedName>
</protein>
<evidence type="ECO:0000256" key="1">
    <source>
        <dbReference type="ARBA" id="ARBA00022729"/>
    </source>
</evidence>
<feature type="domain" description="G5" evidence="3">
    <location>
        <begin position="347"/>
        <end position="427"/>
    </location>
</feature>
<feature type="domain" description="G5" evidence="3">
    <location>
        <begin position="93"/>
        <end position="173"/>
    </location>
</feature>
<feature type="region of interest" description="Disordered" evidence="2">
    <location>
        <begin position="418"/>
        <end position="444"/>
    </location>
</feature>
<keyword evidence="1" id="KW-0732">Signal</keyword>
<dbReference type="InterPro" id="IPR011098">
    <property type="entry name" value="G5_dom"/>
</dbReference>
<evidence type="ECO:0000256" key="2">
    <source>
        <dbReference type="SAM" id="MobiDB-lite"/>
    </source>
</evidence>
<dbReference type="Pfam" id="PF00188">
    <property type="entry name" value="CAP"/>
    <property type="match status" value="1"/>
</dbReference>
<dbReference type="InterPro" id="IPR014044">
    <property type="entry name" value="CAP_dom"/>
</dbReference>
<dbReference type="Gene3D" id="3.40.33.10">
    <property type="entry name" value="CAP"/>
    <property type="match status" value="1"/>
</dbReference>
<name>A0A8S5RW52_9CAUD</name>
<dbReference type="Gene3D" id="2.20.230.10">
    <property type="entry name" value="Resuscitation-promoting factor rpfb"/>
    <property type="match status" value="5"/>
</dbReference>
<dbReference type="EMBL" id="BK032497">
    <property type="protein sequence ID" value="DAF43006.1"/>
    <property type="molecule type" value="Genomic_DNA"/>
</dbReference>
<feature type="compositionally biased region" description="Basic and acidic residues" evidence="2">
    <location>
        <begin position="420"/>
        <end position="444"/>
    </location>
</feature>
<evidence type="ECO:0000259" key="3">
    <source>
        <dbReference type="PROSITE" id="PS51109"/>
    </source>
</evidence>
<dbReference type="PROSITE" id="PS51109">
    <property type="entry name" value="G5"/>
    <property type="match status" value="5"/>
</dbReference>
<feature type="compositionally biased region" description="Low complexity" evidence="2">
    <location>
        <begin position="312"/>
        <end position="344"/>
    </location>
</feature>
<proteinExistence type="predicted"/>
<dbReference type="Pfam" id="PF07501">
    <property type="entry name" value="G5"/>
    <property type="match status" value="5"/>
</dbReference>
<feature type="region of interest" description="Disordered" evidence="2">
    <location>
        <begin position="312"/>
        <end position="352"/>
    </location>
</feature>
<feature type="domain" description="G5" evidence="3">
    <location>
        <begin position="192"/>
        <end position="271"/>
    </location>
</feature>
<sequence>MSKKFLLSQSATTKVAIGLATIGGIGAVGHHVINQAIDAQAEAKEQSANKDVTELNTFSEVLLPKKVSSILDSPIGPVDSNIFESDKKVELSSLNLENSTRVENETIPFETEIKYNDDKPSNYVNLIQEGSNGARTTTFIDSFDENGKLIQSVKTLEENEEPRKQIIEIGTKNVEQSDEVNTPTEIISNGTNSNIELDSKTIIETIPKETIYTIDENLSKDESYTIKGEDGLKEVSTNTVSVNGVDVHKEVTHEEVINPAIHDVTYISEEAYNKKIASEDLKEIKVEETTETTTKNTTTEEVTENTTEAITENTTTTESITEPTTENTTETTTESTIETTTENTIQERKVTKEERNTTSKILQFQTTVIEDENLSEGQVVVEQLGMNGSEYDVYQDTFVDGNLVSSTIVRTVTTEPVNQIERHGTKKDETKGPGPSDEVRETLHEDKRGIPGAESVQKVVKETTTKDLRIEVVYDETMPDGTEEVIEEGKPETTEITYKITSVNDEVISKEKMNEEVTQQAITRVVKRGTGKTTKSYDNTITKIPFETETIQDDTLLPEESYTKQEGLPGSEVTEYELTYMNGNLVSKEVTSTHRIKEPTKEIKVVGTKVIQNNSNNNYQSGAVKNGNVVDLGKTRDITLKQGLDDYDSLPNGITVQYFTITDDTPLEKIVTLSEDERYQKSDKEYYNSMVVSHDGLNIESGIPLSQGGADYINEHLDSNLLAMYMEQYINELRASLGKKPLRYKAELQQGTQQRADEQANIGSLRSNGRAHTRPDGTEFRTAFTYLNKNGLKDKEQELGENTAQFSSNNPYTLTSEKKIAETLFNHWKNSPGHYANMISDNYKYFSFAASVGRTSANMEEYSELYPVIVGVQIFQ</sequence>
<organism evidence="4">
    <name type="scientific">Siphoviridae sp. ctHip2</name>
    <dbReference type="NCBI Taxonomy" id="2827830"/>
    <lineage>
        <taxon>Viruses</taxon>
        <taxon>Duplodnaviria</taxon>
        <taxon>Heunggongvirae</taxon>
        <taxon>Uroviricota</taxon>
        <taxon>Caudoviricetes</taxon>
    </lineage>
</organism>
<feature type="domain" description="G5" evidence="3">
    <location>
        <begin position="530"/>
        <end position="610"/>
    </location>
</feature>
<dbReference type="CDD" id="cd05379">
    <property type="entry name" value="CAP_bacterial"/>
    <property type="match status" value="1"/>
</dbReference>
<feature type="domain" description="G5" evidence="3">
    <location>
        <begin position="452"/>
        <end position="532"/>
    </location>
</feature>